<evidence type="ECO:0000256" key="5">
    <source>
        <dbReference type="PROSITE-ProRule" id="PRU01240"/>
    </source>
</evidence>
<keyword evidence="2 5" id="KW-0645">Protease</keyword>
<dbReference type="Pfam" id="PF00082">
    <property type="entry name" value="Peptidase_S8"/>
    <property type="match status" value="1"/>
</dbReference>
<evidence type="ECO:0000256" key="4">
    <source>
        <dbReference type="ARBA" id="ARBA00022825"/>
    </source>
</evidence>
<keyword evidence="4 5" id="KW-0720">Serine protease</keyword>
<dbReference type="Gene3D" id="3.40.50.200">
    <property type="entry name" value="Peptidase S8/S53 domain"/>
    <property type="match status" value="1"/>
</dbReference>
<dbReference type="EMBL" id="JADFTT010000035">
    <property type="protein sequence ID" value="KAG5771598.1"/>
    <property type="molecule type" value="Genomic_DNA"/>
</dbReference>
<dbReference type="PRINTS" id="PR00723">
    <property type="entry name" value="SUBTILISIN"/>
</dbReference>
<evidence type="ECO:0000256" key="1">
    <source>
        <dbReference type="ARBA" id="ARBA00011073"/>
    </source>
</evidence>
<dbReference type="InterPro" id="IPR023828">
    <property type="entry name" value="Peptidase_S8_Ser-AS"/>
</dbReference>
<dbReference type="PANTHER" id="PTHR43806:SF11">
    <property type="entry name" value="CEREVISIN-RELATED"/>
    <property type="match status" value="1"/>
</dbReference>
<dbReference type="GO" id="GO:0004252">
    <property type="term" value="F:serine-type endopeptidase activity"/>
    <property type="evidence" value="ECO:0007669"/>
    <property type="project" value="UniProtKB-UniRule"/>
</dbReference>
<sequence length="305" mass="33874">MDHQTGQEELPKIRIAVLDSGVDVNDLMIDIGIKQRRINCKKSKSFVHPNKKGPDNWRRDTCGHGTHVTQLLLKTAPAAEIFVGKICTDKVINDQYMPGISEAIYWATNECDAHIISISFGYEDHDDLIEDALDHAISKGKLIIAAASNNGGLKGRSRPASREGVICIHATDGKGNKGKMSPSPLDRSDNFATLGVAVPLRWQNKSVFKSGTSFATPIAVGFAAAVLRFAQYRCNLDPRKTRILRRKRGMEAVFRKMARLRDGYDFIHPCGLWKSRFGDTDREKLIAEAEEAKTARVIEDALEDL</sequence>
<dbReference type="InterPro" id="IPR050131">
    <property type="entry name" value="Peptidase_S8_subtilisin-like"/>
</dbReference>
<comment type="similarity">
    <text evidence="1 5">Belongs to the peptidase S8 family.</text>
</comment>
<organism evidence="7 8">
    <name type="scientific">Fusarium xylarioides</name>
    <dbReference type="NCBI Taxonomy" id="221167"/>
    <lineage>
        <taxon>Eukaryota</taxon>
        <taxon>Fungi</taxon>
        <taxon>Dikarya</taxon>
        <taxon>Ascomycota</taxon>
        <taxon>Pezizomycotina</taxon>
        <taxon>Sordariomycetes</taxon>
        <taxon>Hypocreomycetidae</taxon>
        <taxon>Hypocreales</taxon>
        <taxon>Nectriaceae</taxon>
        <taxon>Fusarium</taxon>
        <taxon>Fusarium fujikuroi species complex</taxon>
    </lineage>
</organism>
<dbReference type="InterPro" id="IPR015500">
    <property type="entry name" value="Peptidase_S8_subtilisin-rel"/>
</dbReference>
<dbReference type="CDD" id="cd00306">
    <property type="entry name" value="Peptidases_S8_S53"/>
    <property type="match status" value="1"/>
</dbReference>
<evidence type="ECO:0000313" key="7">
    <source>
        <dbReference type="EMBL" id="KAG5771598.1"/>
    </source>
</evidence>
<name>A0A9P7L9W9_9HYPO</name>
<keyword evidence="8" id="KW-1185">Reference proteome</keyword>
<dbReference type="SUPFAM" id="SSF52743">
    <property type="entry name" value="Subtilisin-like"/>
    <property type="match status" value="1"/>
</dbReference>
<evidence type="ECO:0000313" key="8">
    <source>
        <dbReference type="Proteomes" id="UP000750502"/>
    </source>
</evidence>
<reference evidence="7" key="1">
    <citation type="journal article" date="2020" name="bioRxiv">
        <title>Historical genomics reveals the evolutionary mechanisms behind multiple outbreaks of the host-specific coffee wilt pathogen Fusarium xylarioides.</title>
        <authorList>
            <person name="Peck D."/>
            <person name="Nowell R.W."/>
            <person name="Flood J."/>
            <person name="Ryan M.J."/>
            <person name="Barraclough T.G."/>
        </authorList>
    </citation>
    <scope>NUCLEOTIDE SEQUENCE</scope>
    <source>
        <strain evidence="7">IMI 127659i</strain>
    </source>
</reference>
<keyword evidence="3 5" id="KW-0378">Hydrolase</keyword>
<dbReference type="AlphaFoldDB" id="A0A9P7L9W9"/>
<dbReference type="OrthoDB" id="206201at2759"/>
<dbReference type="Proteomes" id="UP000750502">
    <property type="component" value="Unassembled WGS sequence"/>
</dbReference>
<accession>A0A9P7L9W9</accession>
<dbReference type="PROSITE" id="PS51892">
    <property type="entry name" value="SUBTILASE"/>
    <property type="match status" value="1"/>
</dbReference>
<evidence type="ECO:0000259" key="6">
    <source>
        <dbReference type="Pfam" id="PF00082"/>
    </source>
</evidence>
<evidence type="ECO:0000256" key="2">
    <source>
        <dbReference type="ARBA" id="ARBA00022670"/>
    </source>
</evidence>
<proteinExistence type="inferred from homology"/>
<dbReference type="PANTHER" id="PTHR43806">
    <property type="entry name" value="PEPTIDASE S8"/>
    <property type="match status" value="1"/>
</dbReference>
<dbReference type="GO" id="GO:0006508">
    <property type="term" value="P:proteolysis"/>
    <property type="evidence" value="ECO:0007669"/>
    <property type="project" value="UniProtKB-KW"/>
</dbReference>
<dbReference type="PROSITE" id="PS00138">
    <property type="entry name" value="SUBTILASE_SER"/>
    <property type="match status" value="1"/>
</dbReference>
<feature type="active site" description="Charge relay system" evidence="5">
    <location>
        <position position="213"/>
    </location>
</feature>
<feature type="active site" description="Charge relay system" evidence="5">
    <location>
        <position position="64"/>
    </location>
</feature>
<gene>
    <name evidence="7" type="ORF">H9Q72_001904</name>
</gene>
<comment type="caution">
    <text evidence="7">The sequence shown here is derived from an EMBL/GenBank/DDBJ whole genome shotgun (WGS) entry which is preliminary data.</text>
</comment>
<evidence type="ECO:0000256" key="3">
    <source>
        <dbReference type="ARBA" id="ARBA00022801"/>
    </source>
</evidence>
<dbReference type="InterPro" id="IPR000209">
    <property type="entry name" value="Peptidase_S8/S53_dom"/>
</dbReference>
<feature type="domain" description="Peptidase S8/S53" evidence="6">
    <location>
        <begin position="13"/>
        <end position="232"/>
    </location>
</feature>
<protein>
    <recommendedName>
        <fullName evidence="6">Peptidase S8/S53 domain-containing protein</fullName>
    </recommendedName>
</protein>
<reference evidence="7" key="2">
    <citation type="submission" date="2020-10" db="EMBL/GenBank/DDBJ databases">
        <authorList>
            <person name="Peck L.D."/>
            <person name="Nowell R.W."/>
            <person name="Flood J."/>
            <person name="Ryan M.J."/>
            <person name="Barraclough T.G."/>
        </authorList>
    </citation>
    <scope>NUCLEOTIDE SEQUENCE</scope>
    <source>
        <strain evidence="7">IMI 127659i</strain>
    </source>
</reference>
<feature type="active site" description="Charge relay system" evidence="5">
    <location>
        <position position="19"/>
    </location>
</feature>
<dbReference type="InterPro" id="IPR036852">
    <property type="entry name" value="Peptidase_S8/S53_dom_sf"/>
</dbReference>